<keyword evidence="4" id="KW-0326">Glycosidase</keyword>
<dbReference type="AlphaFoldDB" id="A0A5B8UQC4"/>
<evidence type="ECO:0000256" key="3">
    <source>
        <dbReference type="ARBA" id="ARBA00022801"/>
    </source>
</evidence>
<evidence type="ECO:0000259" key="5">
    <source>
        <dbReference type="Pfam" id="PF17801"/>
    </source>
</evidence>
<dbReference type="Gene3D" id="2.60.40.1180">
    <property type="entry name" value="Golgi alpha-mannosidase II"/>
    <property type="match status" value="1"/>
</dbReference>
<keyword evidence="7" id="KW-1185">Reference proteome</keyword>
<organism evidence="6 7">
    <name type="scientific">Flavisolibacter ginsenosidimutans</name>
    <dbReference type="NCBI Taxonomy" id="661481"/>
    <lineage>
        <taxon>Bacteria</taxon>
        <taxon>Pseudomonadati</taxon>
        <taxon>Bacteroidota</taxon>
        <taxon>Chitinophagia</taxon>
        <taxon>Chitinophagales</taxon>
        <taxon>Chitinophagaceae</taxon>
        <taxon>Flavisolibacter</taxon>
    </lineage>
</organism>
<dbReference type="EMBL" id="CP042433">
    <property type="protein sequence ID" value="QEC58459.1"/>
    <property type="molecule type" value="Genomic_DNA"/>
</dbReference>
<comment type="similarity">
    <text evidence="1">Belongs to the glycosyl hydrolase 27 family.</text>
</comment>
<dbReference type="InterPro" id="IPR013785">
    <property type="entry name" value="Aldolase_TIM"/>
</dbReference>
<evidence type="ECO:0000256" key="1">
    <source>
        <dbReference type="ARBA" id="ARBA00009743"/>
    </source>
</evidence>
<dbReference type="PANTHER" id="PTHR11452">
    <property type="entry name" value="ALPHA-GALACTOSIDASE/ALPHA-N-ACETYLGALACTOSAMINIDASE"/>
    <property type="match status" value="1"/>
</dbReference>
<keyword evidence="2" id="KW-0732">Signal</keyword>
<dbReference type="Pfam" id="PF16499">
    <property type="entry name" value="Melibiase_2"/>
    <property type="match status" value="1"/>
</dbReference>
<name>A0A5B8UQC4_9BACT</name>
<dbReference type="CDD" id="cd14792">
    <property type="entry name" value="GH27"/>
    <property type="match status" value="1"/>
</dbReference>
<dbReference type="GO" id="GO:0004553">
    <property type="term" value="F:hydrolase activity, hydrolyzing O-glycosyl compounds"/>
    <property type="evidence" value="ECO:0007669"/>
    <property type="project" value="InterPro"/>
</dbReference>
<feature type="domain" description="Alpha galactosidase C-terminal" evidence="5">
    <location>
        <begin position="342"/>
        <end position="411"/>
    </location>
</feature>
<keyword evidence="3 6" id="KW-0378">Hydrolase</keyword>
<protein>
    <submittedName>
        <fullName evidence="6">Glycoside hydrolase family 27 protein</fullName>
    </submittedName>
</protein>
<evidence type="ECO:0000256" key="2">
    <source>
        <dbReference type="ARBA" id="ARBA00022729"/>
    </source>
</evidence>
<accession>A0A5B8UQC4</accession>
<dbReference type="KEGG" id="fgg:FSB75_06410"/>
<sequence>MGWNSWDCFGPTVTEAEVKANADYMAAHLRDYGWQYIVVDIRWYVANDKAHGYNEKDPQYNMDEWGRFQPAVNRFPSAAGGEGFKPLADYLHKKGLKFGIHIMRGVPVEAVKKNLPIKGTTKTAGDIFSEKDQCKWLHDMYTVLPDKEGAQEYYNALFEMYASWGLDFVKVDDLSSPIYFAGEVEMIRKAIDRTGRKIVLSTSPGETPMAHAEHVKQHANMWRTVGDFWDNWKQLKEHFEVFDRWNKWRSYGAYPDGDMLPLGRIGIRAERGNPRMTTFTKDEQITLMTLWCIFKSPLMFGGNLPDNDDFTLSLLTNKNVLAVLNKSTNNRPLFNEATKAAWTADEPGTGAKYLAVFNKADNPSAIEISLQDIGLNSTYTVTDLWSGKKLDNASGKFAPAINAHGAGLYKLVMKKQ</sequence>
<dbReference type="SUPFAM" id="SSF51445">
    <property type="entry name" value="(Trans)glycosidases"/>
    <property type="match status" value="1"/>
</dbReference>
<dbReference type="InterPro" id="IPR017853">
    <property type="entry name" value="GH"/>
</dbReference>
<dbReference type="OrthoDB" id="9807519at2"/>
<dbReference type="SUPFAM" id="SSF51011">
    <property type="entry name" value="Glycosyl hydrolase domain"/>
    <property type="match status" value="1"/>
</dbReference>
<dbReference type="InterPro" id="IPR041233">
    <property type="entry name" value="Melibiase_C"/>
</dbReference>
<dbReference type="Pfam" id="PF17801">
    <property type="entry name" value="Melibiase_C"/>
    <property type="match status" value="1"/>
</dbReference>
<dbReference type="InterPro" id="IPR002241">
    <property type="entry name" value="Glyco_hydro_27"/>
</dbReference>
<dbReference type="PANTHER" id="PTHR11452:SF42">
    <property type="entry name" value="ALPHA-GALACTOSIDASE"/>
    <property type="match status" value="1"/>
</dbReference>
<proteinExistence type="inferred from homology"/>
<dbReference type="Proteomes" id="UP000321204">
    <property type="component" value="Chromosome"/>
</dbReference>
<evidence type="ECO:0000313" key="7">
    <source>
        <dbReference type="Proteomes" id="UP000321204"/>
    </source>
</evidence>
<gene>
    <name evidence="6" type="ORF">FSB75_06410</name>
</gene>
<reference evidence="6 7" key="1">
    <citation type="journal article" date="2015" name="Int. J. Syst. Evol. Microbiol.">
        <title>Flavisolibacter ginsenosidimutans sp. nov., with ginsenoside-converting activity isolated from soil used for cultivating ginseng.</title>
        <authorList>
            <person name="Zhao Y."/>
            <person name="Liu Q."/>
            <person name="Kang M.S."/>
            <person name="Jin F."/>
            <person name="Yu H."/>
            <person name="Im W.T."/>
        </authorList>
    </citation>
    <scope>NUCLEOTIDE SEQUENCE [LARGE SCALE GENOMIC DNA]</scope>
    <source>
        <strain evidence="6 7">Gsoil 636</strain>
    </source>
</reference>
<evidence type="ECO:0000313" key="6">
    <source>
        <dbReference type="EMBL" id="QEC58459.1"/>
    </source>
</evidence>
<dbReference type="InterPro" id="IPR013780">
    <property type="entry name" value="Glyco_hydro_b"/>
</dbReference>
<dbReference type="Gene3D" id="3.20.20.70">
    <property type="entry name" value="Aldolase class I"/>
    <property type="match status" value="1"/>
</dbReference>
<evidence type="ECO:0000256" key="4">
    <source>
        <dbReference type="ARBA" id="ARBA00023295"/>
    </source>
</evidence>
<dbReference type="GO" id="GO:0005975">
    <property type="term" value="P:carbohydrate metabolic process"/>
    <property type="evidence" value="ECO:0007669"/>
    <property type="project" value="InterPro"/>
</dbReference>